<dbReference type="Gene3D" id="3.30.70.360">
    <property type="match status" value="1"/>
</dbReference>
<dbReference type="Pfam" id="PF07687">
    <property type="entry name" value="M20_dimer"/>
    <property type="match status" value="1"/>
</dbReference>
<dbReference type="InterPro" id="IPR002933">
    <property type="entry name" value="Peptidase_M20"/>
</dbReference>
<dbReference type="InterPro" id="IPR036264">
    <property type="entry name" value="Bact_exopeptidase_dim_dom"/>
</dbReference>
<evidence type="ECO:0000259" key="2">
    <source>
        <dbReference type="Pfam" id="PF07687"/>
    </source>
</evidence>
<feature type="non-terminal residue" evidence="3">
    <location>
        <position position="315"/>
    </location>
</feature>
<organism evidence="3 4">
    <name type="scientific">Klebsiella variicola</name>
    <dbReference type="NCBI Taxonomy" id="244366"/>
    <lineage>
        <taxon>Bacteria</taxon>
        <taxon>Pseudomonadati</taxon>
        <taxon>Pseudomonadota</taxon>
        <taxon>Gammaproteobacteria</taxon>
        <taxon>Enterobacterales</taxon>
        <taxon>Enterobacteriaceae</taxon>
        <taxon>Klebsiella/Raoultella group</taxon>
        <taxon>Klebsiella</taxon>
        <taxon>Klebsiella pneumoniae complex</taxon>
    </lineage>
</organism>
<reference evidence="3 4" key="2">
    <citation type="submission" date="2018-01" db="EMBL/GenBank/DDBJ databases">
        <title>Genomic study of Klebsiella pneumoniae.</title>
        <authorList>
            <person name="Yang Y."/>
            <person name="Bicalho R."/>
        </authorList>
    </citation>
    <scope>NUCLEOTIDE SEQUENCE [LARGE SCALE GENOMIC DNA]</scope>
    <source>
        <strain evidence="3 4">A8</strain>
    </source>
</reference>
<evidence type="ECO:0000313" key="3">
    <source>
        <dbReference type="EMBL" id="PLM92326.1"/>
    </source>
</evidence>
<dbReference type="InterPro" id="IPR017439">
    <property type="entry name" value="Amidohydrolase"/>
</dbReference>
<comment type="caution">
    <text evidence="3">The sequence shown here is derived from an EMBL/GenBank/DDBJ whole genome shotgun (WGS) entry which is preliminary data.</text>
</comment>
<dbReference type="PANTHER" id="PTHR11014:SF63">
    <property type="entry name" value="METALLOPEPTIDASE, PUTATIVE (AFU_ORTHOLOGUE AFUA_6G09600)-RELATED"/>
    <property type="match status" value="1"/>
</dbReference>
<gene>
    <name evidence="3" type="ORF">CWN47_22595</name>
</gene>
<dbReference type="GO" id="GO:0019877">
    <property type="term" value="P:diaminopimelate biosynthetic process"/>
    <property type="evidence" value="ECO:0007669"/>
    <property type="project" value="UniProtKB-ARBA"/>
</dbReference>
<dbReference type="NCBIfam" id="TIGR01891">
    <property type="entry name" value="amidohydrolases"/>
    <property type="match status" value="1"/>
</dbReference>
<dbReference type="SUPFAM" id="SSF53187">
    <property type="entry name" value="Zn-dependent exopeptidases"/>
    <property type="match status" value="1"/>
</dbReference>
<evidence type="ECO:0000313" key="4">
    <source>
        <dbReference type="Proteomes" id="UP000234412"/>
    </source>
</evidence>
<dbReference type="SUPFAM" id="SSF55031">
    <property type="entry name" value="Bacterial exopeptidase dimerisation domain"/>
    <property type="match status" value="1"/>
</dbReference>
<dbReference type="FunFam" id="3.30.70.360:FF:000001">
    <property type="entry name" value="N-acetyldiaminopimelate deacetylase"/>
    <property type="match status" value="1"/>
</dbReference>
<dbReference type="Pfam" id="PF01546">
    <property type="entry name" value="Peptidase_M20"/>
    <property type="match status" value="1"/>
</dbReference>
<keyword evidence="1 3" id="KW-0378">Hydrolase</keyword>
<evidence type="ECO:0000256" key="1">
    <source>
        <dbReference type="ARBA" id="ARBA00022801"/>
    </source>
</evidence>
<dbReference type="AlphaFoldDB" id="A0A2N4YWT8"/>
<dbReference type="InterPro" id="IPR011650">
    <property type="entry name" value="Peptidase_M20_dimer"/>
</dbReference>
<dbReference type="PANTHER" id="PTHR11014">
    <property type="entry name" value="PEPTIDASE M20 FAMILY MEMBER"/>
    <property type="match status" value="1"/>
</dbReference>
<sequence length="315" mass="34067">MSFEQQLISWRRELHQNPELSLQEVATTARIRDWLQSGGLTLLPFDLKTGLVAEVGSGDKVVALRADIDALPIEEATGLPYRSQNEGVMHACGHDIHTSVMLGAALLLKEREAKLPGRVRILFQPAEENFGGAKTLIRAGALEDVSAIFGMHNEPGLPVGEFATRGGAFYANVDRFVFKVTGKGAHAARPHEGKDAILLASQLVTVLQSVASREVNTLDSVVLSVTRIQGGNTWNVLPESVELEGTLRTHSSEVQQRVKARVSEIAAGFASAFGAQIDVFWYAGPTALVNDARWADFASDVAAQAGYRTHHADLH</sequence>
<proteinExistence type="predicted"/>
<dbReference type="Proteomes" id="UP000234412">
    <property type="component" value="Unassembled WGS sequence"/>
</dbReference>
<name>A0A2N4YWT8_KLEVA</name>
<dbReference type="Gene3D" id="3.40.630.10">
    <property type="entry name" value="Zn peptidases"/>
    <property type="match status" value="1"/>
</dbReference>
<accession>A0A2N4YWT8</accession>
<feature type="domain" description="Peptidase M20 dimerisation" evidence="2">
    <location>
        <begin position="176"/>
        <end position="266"/>
    </location>
</feature>
<dbReference type="GO" id="GO:0050118">
    <property type="term" value="F:N-acetyldiaminopimelate deacetylase activity"/>
    <property type="evidence" value="ECO:0007669"/>
    <property type="project" value="UniProtKB-ARBA"/>
</dbReference>
<protein>
    <submittedName>
        <fullName evidence="3">Amidohydrolase</fullName>
    </submittedName>
</protein>
<reference evidence="3 4" key="1">
    <citation type="submission" date="2017-11" db="EMBL/GenBank/DDBJ databases">
        <authorList>
            <person name="Han C.G."/>
        </authorList>
    </citation>
    <scope>NUCLEOTIDE SEQUENCE [LARGE SCALE GENOMIC DNA]</scope>
    <source>
        <strain evidence="3 4">A8</strain>
    </source>
</reference>
<dbReference type="EMBL" id="PIDP01000965">
    <property type="protein sequence ID" value="PLM92326.1"/>
    <property type="molecule type" value="Genomic_DNA"/>
</dbReference>